<dbReference type="HOGENOM" id="CLU_012640_0_0_0"/>
<keyword evidence="5" id="KW-1185">Reference proteome</keyword>
<dbReference type="AlphaFoldDB" id="F8E948"/>
<evidence type="ECO:0000313" key="4">
    <source>
        <dbReference type="EMBL" id="AEI15250.1"/>
    </source>
</evidence>
<dbReference type="InterPro" id="IPR000160">
    <property type="entry name" value="GGDEF_dom"/>
</dbReference>
<evidence type="ECO:0000256" key="1">
    <source>
        <dbReference type="ARBA" id="ARBA00022741"/>
    </source>
</evidence>
<dbReference type="Proteomes" id="UP000006621">
    <property type="component" value="Chromosome"/>
</dbReference>
<keyword evidence="2" id="KW-0051">Antiviral defense</keyword>
<dbReference type="InterPro" id="IPR043128">
    <property type="entry name" value="Rev_trsase/Diguanyl_cyclase"/>
</dbReference>
<dbReference type="OrthoDB" id="9758700at2"/>
<proteinExistence type="predicted"/>
<evidence type="ECO:0000313" key="5">
    <source>
        <dbReference type="Proteomes" id="UP000006621"/>
    </source>
</evidence>
<reference evidence="5" key="2">
    <citation type="submission" date="2011-06" db="EMBL/GenBank/DDBJ databases">
        <title>The complete genome of Flexistipes sinusarabici DSM 4947.</title>
        <authorList>
            <person name="Lucas S."/>
            <person name="Han J."/>
            <person name="Lapidus A."/>
            <person name="Bruce D."/>
            <person name="Goodwin L."/>
            <person name="Pitluck S."/>
            <person name="Peters L."/>
            <person name="Kyrpides N."/>
            <person name="Mavromatis K."/>
            <person name="Ivanova N."/>
            <person name="Mikhailova N."/>
            <person name="Chertkov O."/>
            <person name="Detter J.C."/>
            <person name="Tapia R."/>
            <person name="Han C."/>
            <person name="Land M."/>
            <person name="Hauser L."/>
            <person name="Markowitz V."/>
            <person name="Cheng J.-F."/>
            <person name="Hugenholtz P."/>
            <person name="Woyke T."/>
            <person name="Wu D."/>
            <person name="Spring S."/>
            <person name="Schroeder M."/>
            <person name="Brambilla E."/>
            <person name="Klenk H.-P."/>
            <person name="Eisen J.A."/>
        </authorList>
    </citation>
    <scope>NUCLEOTIDE SEQUENCE [LARGE SCALE GENOMIC DNA]</scope>
    <source>
        <strain evidence="5">DSM 4947 / MAS 10</strain>
    </source>
</reference>
<dbReference type="Gene3D" id="3.30.70.2220">
    <property type="entry name" value="CRISPR-Cas system, Cmr2 subunit, D1 domain, cysteine cluster"/>
    <property type="match status" value="1"/>
</dbReference>
<dbReference type="Gene3D" id="3.30.70.270">
    <property type="match status" value="1"/>
</dbReference>
<dbReference type="RefSeq" id="WP_013886729.1">
    <property type="nucleotide sequence ID" value="NC_015672.1"/>
</dbReference>
<dbReference type="eggNOG" id="COG1353">
    <property type="taxonomic scope" value="Bacteria"/>
</dbReference>
<feature type="domain" description="GGDEF" evidence="3">
    <location>
        <begin position="573"/>
        <end position="778"/>
    </location>
</feature>
<dbReference type="Pfam" id="PF12469">
    <property type="entry name" value="Cmr2_N"/>
    <property type="match status" value="1"/>
</dbReference>
<dbReference type="InterPro" id="IPR038242">
    <property type="entry name" value="Cmr2_N"/>
</dbReference>
<protein>
    <submittedName>
        <fullName evidence="4">CRISPR-associated protein, Crm2 family</fullName>
    </submittedName>
</protein>
<accession>F8E948</accession>
<dbReference type="EMBL" id="CP002858">
    <property type="protein sequence ID" value="AEI15250.1"/>
    <property type="molecule type" value="Genomic_DNA"/>
</dbReference>
<dbReference type="GO" id="GO:0000166">
    <property type="term" value="F:nucleotide binding"/>
    <property type="evidence" value="ECO:0007669"/>
    <property type="project" value="UniProtKB-KW"/>
</dbReference>
<organism evidence="4 5">
    <name type="scientific">Flexistipes sinusarabici (strain ATCC 49648 / DSM 4947 / MAS 10)</name>
    <dbReference type="NCBI Taxonomy" id="717231"/>
    <lineage>
        <taxon>Bacteria</taxon>
        <taxon>Pseudomonadati</taxon>
        <taxon>Deferribacterota</taxon>
        <taxon>Deferribacteres</taxon>
        <taxon>Deferribacterales</taxon>
        <taxon>Flexistipitaceae</taxon>
        <taxon>Flexistipes</taxon>
    </lineage>
</organism>
<dbReference type="InterPro" id="IPR013407">
    <property type="entry name" value="CRISPR-assoc_prot_Cmr2"/>
</dbReference>
<dbReference type="InterPro" id="IPR024615">
    <property type="entry name" value="CRISPR-assoc_Cmr2_N"/>
</dbReference>
<dbReference type="GO" id="GO:0051607">
    <property type="term" value="P:defense response to virus"/>
    <property type="evidence" value="ECO:0007669"/>
    <property type="project" value="UniProtKB-KW"/>
</dbReference>
<dbReference type="KEGG" id="fsi:Flexsi_1600"/>
<dbReference type="InterPro" id="IPR054767">
    <property type="entry name" value="Cas10-Cmr2_palm2"/>
</dbReference>
<dbReference type="CDD" id="cd09679">
    <property type="entry name" value="Cas10_III"/>
    <property type="match status" value="1"/>
</dbReference>
<name>F8E948_FLESM</name>
<sequence length="900" mass="103302">MAINLPANYWDNKFWAYMHDPFDKCFDIKGHVERAKEIVSIFGIDSPNQDFWKKADGIASGFERGQIVGYSSDEEKSGAVDFLKNPVITHPTGEKSHLKFDLSDASAKQIWEKLKNYLEKEIGKEAGTGGYSDQFEGKPNDFKKARFLYTHLVLRFRLAQDNVGDIGALWHRLPADTRFPDHSIWQHNALVSAIQSCFELGGKDDLGMMVFNISPVQAFISKARKLRDYWTGSVFLSYLAFEGIRWVVENLGPDHILYPSLIDQFLVNEYLRKEWKVKYGVNFLNKESDIASFPNKFLFLLPFSKSEEIAEEVEKSIKQAWKEIYSSVKEGIFQELHMNSDERSYIDSIFNRQNDNFWEFKWASVKMLKEENKDEIKSLLPSKVYNANFDVLKCFNDMIKDKKYYEKSGIGTLYSVSHSLCQSALAAEKNRKTIEREPEPGEKCHICGEFEVVHSNPYEKGMSANEYKTNIDNFWKNLKESWEGEDGSDLKDNEKLCSICLTKRLSYYYIKKYKEHLLFKTFKDSSNFPSTTYMALHDYYIREGIEDENEKIEKAQGIHDSHVSDKEMRYSDKYYALLLMDGDRMGKLVNGETIASTWESIMHPEIFDKLQNGKIESPYSENWQKIFQESPKRNLTPAIHSAISESLGDFAIYGVANIVNNYDGKLIYAGGDDVCAVLPVSNVLKAAEEINDYYKSTFKLIESNQNKINISNISENFKPNPGKLSLSLGKGEEISISAGALICHHKADLTHMIKEAHNLLDKKAKDEGGRNAIAIQLKKRSGGDRFFICKWDDKERLKAFLSIQNKMGEEMSRSLAYRLAELKDGIDAIKNLKGHQESEQNDLLEKFILKQLDRSGKKSEEKEEIAANISKIIFDHQDNFSNEGLIIAGFLHRDEEVANV</sequence>
<keyword evidence="1" id="KW-0547">Nucleotide-binding</keyword>
<reference evidence="4 5" key="1">
    <citation type="journal article" date="2011" name="Stand. Genomic Sci.">
        <title>Genome sequence of the moderately thermophilic halophile Flexistipes sinusarabici strain (MAS10).</title>
        <authorList>
            <person name="Lapidus A."/>
            <person name="Chertkov O."/>
            <person name="Nolan M."/>
            <person name="Lucas S."/>
            <person name="Hammon N."/>
            <person name="Deshpande S."/>
            <person name="Cheng J.F."/>
            <person name="Tapia R."/>
            <person name="Han C."/>
            <person name="Goodwin L."/>
            <person name="Pitluck S."/>
            <person name="Liolios K."/>
            <person name="Pagani I."/>
            <person name="Ivanova N."/>
            <person name="Huntemann M."/>
            <person name="Mavromatis K."/>
            <person name="Mikhailova N."/>
            <person name="Pati A."/>
            <person name="Chen A."/>
            <person name="Palaniappan K."/>
            <person name="Land M."/>
            <person name="Hauser L."/>
            <person name="Brambilla E.M."/>
            <person name="Rohde M."/>
            <person name="Abt B."/>
            <person name="Spring S."/>
            <person name="Goker M."/>
            <person name="Bristow J."/>
            <person name="Eisen J.A."/>
            <person name="Markowitz V."/>
            <person name="Hugenholtz P."/>
            <person name="Kyrpides N.C."/>
            <person name="Klenk H.P."/>
            <person name="Woyke T."/>
        </authorList>
    </citation>
    <scope>NUCLEOTIDE SEQUENCE [LARGE SCALE GENOMIC DNA]</scope>
    <source>
        <strain evidence="5">DSM 4947 / MAS 10</strain>
    </source>
</reference>
<dbReference type="NCBIfam" id="TIGR02577">
    <property type="entry name" value="cas_TM1794_Cmr2"/>
    <property type="match status" value="1"/>
</dbReference>
<gene>
    <name evidence="4" type="ordered locus">Flexsi_1600</name>
</gene>
<dbReference type="STRING" id="717231.Flexsi_1600"/>
<dbReference type="Pfam" id="PF22335">
    <property type="entry name" value="Cas10-Cmr2_palm2"/>
    <property type="match status" value="1"/>
</dbReference>
<evidence type="ECO:0000256" key="2">
    <source>
        <dbReference type="ARBA" id="ARBA00023118"/>
    </source>
</evidence>
<dbReference type="PROSITE" id="PS50887">
    <property type="entry name" value="GGDEF"/>
    <property type="match status" value="1"/>
</dbReference>
<evidence type="ECO:0000259" key="3">
    <source>
        <dbReference type="PROSITE" id="PS50887"/>
    </source>
</evidence>